<reference evidence="3" key="1">
    <citation type="submission" date="2017-06" db="EMBL/GenBank/DDBJ databases">
        <authorList>
            <person name="Varghese N."/>
            <person name="Submissions S."/>
        </authorList>
    </citation>
    <scope>NUCLEOTIDE SEQUENCE [LARGE SCALE GENOMIC DNA]</scope>
    <source>
        <strain evidence="3">ANC 5114</strain>
    </source>
</reference>
<sequence length="266" mass="29810">MKKLIVLSSILFAAHSYAHQPYVSTLVPTTENSRTPIIAGYAEETLNSEAALKKAVFTIVDPDAKSSQITPESQLKSATVFDLDLPKDGTYKITSSLGYPIKYALYNKEWHMYLDMPADKAPKQSAREYVIPSDFKKAPSLVEVQREWTIQSYITKKHTTEIKETEVAPRDVTFSVHPNQIKVNQDVTVHVHDHAKNEHIEHAIVSITPIGESDDKAKSVTTNAEGEAVVRFDRPGQYLLVASQKFNPKVKPTTQYYTIVSLHIAN</sequence>
<dbReference type="Pfam" id="PF10670">
    <property type="entry name" value="DUF4198"/>
    <property type="match status" value="1"/>
</dbReference>
<evidence type="ECO:0000313" key="2">
    <source>
        <dbReference type="EMBL" id="SNQ29742.1"/>
    </source>
</evidence>
<dbReference type="OrthoDB" id="5943at2"/>
<organism evidence="2 3">
    <name type="scientific">Acinetobacter apis</name>
    <dbReference type="NCBI Taxonomy" id="1229165"/>
    <lineage>
        <taxon>Bacteria</taxon>
        <taxon>Pseudomonadati</taxon>
        <taxon>Pseudomonadota</taxon>
        <taxon>Gammaproteobacteria</taxon>
        <taxon>Moraxellales</taxon>
        <taxon>Moraxellaceae</taxon>
        <taxon>Acinetobacter</taxon>
    </lineage>
</organism>
<keyword evidence="3" id="KW-1185">Reference proteome</keyword>
<dbReference type="InterPro" id="IPR019613">
    <property type="entry name" value="DUF4198"/>
</dbReference>
<accession>A0A217EHF3</accession>
<dbReference type="EMBL" id="FZLN01000003">
    <property type="protein sequence ID" value="SNQ29742.1"/>
    <property type="molecule type" value="Genomic_DNA"/>
</dbReference>
<feature type="signal peptide" evidence="1">
    <location>
        <begin position="1"/>
        <end position="18"/>
    </location>
</feature>
<dbReference type="Proteomes" id="UP000243463">
    <property type="component" value="Unassembled WGS sequence"/>
</dbReference>
<evidence type="ECO:0008006" key="4">
    <source>
        <dbReference type="Google" id="ProtNLM"/>
    </source>
</evidence>
<evidence type="ECO:0000256" key="1">
    <source>
        <dbReference type="SAM" id="SignalP"/>
    </source>
</evidence>
<dbReference type="RefSeq" id="WP_088823789.1">
    <property type="nucleotide sequence ID" value="NZ_FZLN01000003.1"/>
</dbReference>
<dbReference type="AlphaFoldDB" id="A0A217EHF3"/>
<proteinExistence type="predicted"/>
<protein>
    <recommendedName>
        <fullName evidence="4">DUF4198 domain-containing protein</fullName>
    </recommendedName>
</protein>
<gene>
    <name evidence="2" type="ORF">SAMN05444584_1709</name>
</gene>
<name>A0A217EHF3_9GAMM</name>
<feature type="chain" id="PRO_5012736166" description="DUF4198 domain-containing protein" evidence="1">
    <location>
        <begin position="19"/>
        <end position="266"/>
    </location>
</feature>
<keyword evidence="1" id="KW-0732">Signal</keyword>
<evidence type="ECO:0000313" key="3">
    <source>
        <dbReference type="Proteomes" id="UP000243463"/>
    </source>
</evidence>